<evidence type="ECO:0000256" key="2">
    <source>
        <dbReference type="ARBA" id="ARBA00023015"/>
    </source>
</evidence>
<keyword evidence="7" id="KW-1185">Reference proteome</keyword>
<dbReference type="STRING" id="1121421.SAMN02745123_02354"/>
<dbReference type="RefSeq" id="WP_238456800.1">
    <property type="nucleotide sequence ID" value="NZ_FRAR01000017.1"/>
</dbReference>
<dbReference type="InterPro" id="IPR051054">
    <property type="entry name" value="SorC_transcr_regulators"/>
</dbReference>
<evidence type="ECO:0000256" key="3">
    <source>
        <dbReference type="ARBA" id="ARBA00023125"/>
    </source>
</evidence>
<dbReference type="GO" id="GO:0003677">
    <property type="term" value="F:DNA binding"/>
    <property type="evidence" value="ECO:0007669"/>
    <property type="project" value="UniProtKB-KW"/>
</dbReference>
<proteinExistence type="inferred from homology"/>
<evidence type="ECO:0000256" key="1">
    <source>
        <dbReference type="ARBA" id="ARBA00010466"/>
    </source>
</evidence>
<evidence type="ECO:0000313" key="6">
    <source>
        <dbReference type="EMBL" id="SHK57598.1"/>
    </source>
</evidence>
<organism evidence="6 7">
    <name type="scientific">Desulforamulus aeronauticus DSM 10349</name>
    <dbReference type="NCBI Taxonomy" id="1121421"/>
    <lineage>
        <taxon>Bacteria</taxon>
        <taxon>Bacillati</taxon>
        <taxon>Bacillota</taxon>
        <taxon>Clostridia</taxon>
        <taxon>Eubacteriales</taxon>
        <taxon>Peptococcaceae</taxon>
        <taxon>Desulforamulus</taxon>
    </lineage>
</organism>
<dbReference type="Gene3D" id="1.10.10.60">
    <property type="entry name" value="Homeodomain-like"/>
    <property type="match status" value="1"/>
</dbReference>
<dbReference type="Gene3D" id="3.40.50.1360">
    <property type="match status" value="1"/>
</dbReference>
<comment type="similarity">
    <text evidence="1">Belongs to the SorC transcriptional regulatory family.</text>
</comment>
<keyword evidence="3" id="KW-0238">DNA-binding</keyword>
<dbReference type="AlphaFoldDB" id="A0A1M6TLF1"/>
<keyword evidence="2" id="KW-0805">Transcription regulation</keyword>
<reference evidence="7" key="1">
    <citation type="submission" date="2016-11" db="EMBL/GenBank/DDBJ databases">
        <authorList>
            <person name="Varghese N."/>
            <person name="Submissions S."/>
        </authorList>
    </citation>
    <scope>NUCLEOTIDE SEQUENCE [LARGE SCALE GENOMIC DNA]</scope>
    <source>
        <strain evidence="7">DSM 10349</strain>
    </source>
</reference>
<dbReference type="Pfam" id="PF04198">
    <property type="entry name" value="Sugar-bind"/>
    <property type="match status" value="1"/>
</dbReference>
<dbReference type="InterPro" id="IPR037171">
    <property type="entry name" value="NagB/RpiA_transferase-like"/>
</dbReference>
<protein>
    <submittedName>
        <fullName evidence="6">Deoxyribonucleoside regulator</fullName>
    </submittedName>
</protein>
<feature type="domain" description="Sugar-binding" evidence="5">
    <location>
        <begin position="61"/>
        <end position="312"/>
    </location>
</feature>
<dbReference type="GO" id="GO:0030246">
    <property type="term" value="F:carbohydrate binding"/>
    <property type="evidence" value="ECO:0007669"/>
    <property type="project" value="InterPro"/>
</dbReference>
<evidence type="ECO:0000313" key="7">
    <source>
        <dbReference type="Proteomes" id="UP000183997"/>
    </source>
</evidence>
<dbReference type="PANTHER" id="PTHR34294:SF1">
    <property type="entry name" value="TRANSCRIPTIONAL REGULATOR LSRR"/>
    <property type="match status" value="1"/>
</dbReference>
<evidence type="ECO:0000259" key="5">
    <source>
        <dbReference type="Pfam" id="PF04198"/>
    </source>
</evidence>
<dbReference type="EMBL" id="FRAR01000017">
    <property type="protein sequence ID" value="SHK57598.1"/>
    <property type="molecule type" value="Genomic_DNA"/>
</dbReference>
<sequence length="319" mass="35276">MAGIDNDLQLVKIARLYYELGYKQEQIAQIEKISKATVSRLLDKAHKEGIVEVKVVYPQLEVHELAEEIRERFNLKKACVVPVMIDHPDVIRDDLGRAVSNFLSEIIRDEDIIGVSWGTTLPFVVKNLSKINANNVIVTQLNGGVTKHYLSTQSAAIIEGFVNSLNAVPYMLPVPTIVDSVELATAISADSNVCKTLELSQKARIAVYGIGKAGFDSILVQAGYFQKEEYEKLLQAGAVGDICSRYFRIDGSIVDQELNQRTVGITLEELRNKEYSIAVANGEEKAKAVVGALKGKYVNTLFIDEVTAKKCLELIKSEE</sequence>
<name>A0A1M6TLF1_9FIRM</name>
<gene>
    <name evidence="6" type="ORF">SAMN02745123_02354</name>
</gene>
<dbReference type="SUPFAM" id="SSF100950">
    <property type="entry name" value="NagB/RpiA/CoA transferase-like"/>
    <property type="match status" value="1"/>
</dbReference>
<dbReference type="InterPro" id="IPR007324">
    <property type="entry name" value="Sugar-bd_dom_put"/>
</dbReference>
<accession>A0A1M6TLF1</accession>
<evidence type="ECO:0000256" key="4">
    <source>
        <dbReference type="ARBA" id="ARBA00023163"/>
    </source>
</evidence>
<keyword evidence="4" id="KW-0804">Transcription</keyword>
<dbReference type="Proteomes" id="UP000183997">
    <property type="component" value="Unassembled WGS sequence"/>
</dbReference>
<dbReference type="PANTHER" id="PTHR34294">
    <property type="entry name" value="TRANSCRIPTIONAL REGULATOR-RELATED"/>
    <property type="match status" value="1"/>
</dbReference>